<dbReference type="EMBL" id="CAMXCT010002147">
    <property type="protein sequence ID" value="CAI3996035.1"/>
    <property type="molecule type" value="Genomic_DNA"/>
</dbReference>
<reference evidence="3 4" key="2">
    <citation type="submission" date="2024-05" db="EMBL/GenBank/DDBJ databases">
        <authorList>
            <person name="Chen Y."/>
            <person name="Shah S."/>
            <person name="Dougan E. K."/>
            <person name="Thang M."/>
            <person name="Chan C."/>
        </authorList>
    </citation>
    <scope>NUCLEOTIDE SEQUENCE [LARGE SCALE GENOMIC DNA]</scope>
</reference>
<dbReference type="Proteomes" id="UP001152797">
    <property type="component" value="Unassembled WGS sequence"/>
</dbReference>
<feature type="compositionally biased region" description="Basic and acidic residues" evidence="1">
    <location>
        <begin position="53"/>
        <end position="67"/>
    </location>
</feature>
<keyword evidence="4" id="KW-1185">Reference proteome</keyword>
<dbReference type="EMBL" id="CAMXCT020002147">
    <property type="protein sequence ID" value="CAL1149410.1"/>
    <property type="molecule type" value="Genomic_DNA"/>
</dbReference>
<feature type="compositionally biased region" description="Basic residues" evidence="1">
    <location>
        <begin position="106"/>
        <end position="124"/>
    </location>
</feature>
<dbReference type="AlphaFoldDB" id="A0A9P1G323"/>
<evidence type="ECO:0000313" key="2">
    <source>
        <dbReference type="EMBL" id="CAI3996035.1"/>
    </source>
</evidence>
<organism evidence="2">
    <name type="scientific">Cladocopium goreaui</name>
    <dbReference type="NCBI Taxonomy" id="2562237"/>
    <lineage>
        <taxon>Eukaryota</taxon>
        <taxon>Sar</taxon>
        <taxon>Alveolata</taxon>
        <taxon>Dinophyceae</taxon>
        <taxon>Suessiales</taxon>
        <taxon>Symbiodiniaceae</taxon>
        <taxon>Cladocopium</taxon>
    </lineage>
</organism>
<accession>A0A9P1G323</accession>
<dbReference type="OrthoDB" id="448446at2759"/>
<evidence type="ECO:0000313" key="4">
    <source>
        <dbReference type="Proteomes" id="UP001152797"/>
    </source>
</evidence>
<comment type="caution">
    <text evidence="2">The sequence shown here is derived from an EMBL/GenBank/DDBJ whole genome shotgun (WGS) entry which is preliminary data.</text>
</comment>
<protein>
    <submittedName>
        <fullName evidence="3">rRNA biogenesis protein RRP36</fullName>
    </submittedName>
</protein>
<dbReference type="EMBL" id="CAMXCT030002147">
    <property type="protein sequence ID" value="CAL4783347.1"/>
    <property type="molecule type" value="Genomic_DNA"/>
</dbReference>
<evidence type="ECO:0000313" key="3">
    <source>
        <dbReference type="EMBL" id="CAL4783347.1"/>
    </source>
</evidence>
<name>A0A9P1G323_9DINO</name>
<feature type="region of interest" description="Disordered" evidence="1">
    <location>
        <begin position="1"/>
        <end position="25"/>
    </location>
</feature>
<feature type="compositionally biased region" description="Basic and acidic residues" evidence="1">
    <location>
        <begin position="82"/>
        <end position="105"/>
    </location>
</feature>
<feature type="region of interest" description="Disordered" evidence="1">
    <location>
        <begin position="37"/>
        <end position="124"/>
    </location>
</feature>
<sequence length="124" mass="14719">MKKLQEAKNSLQKRKKKKLQDPELIEAENTLNREIKHRFQQDKQRKHLGQLRAAEKSLKSQEREKVKTTGKVPFFHGRREARKLLAERKKDKKGASVRDKAEERRAQKRAAKEKKKLPARRSKD</sequence>
<proteinExistence type="predicted"/>
<reference evidence="2" key="1">
    <citation type="submission" date="2022-10" db="EMBL/GenBank/DDBJ databases">
        <authorList>
            <person name="Chen Y."/>
            <person name="Dougan E. K."/>
            <person name="Chan C."/>
            <person name="Rhodes N."/>
            <person name="Thang M."/>
        </authorList>
    </citation>
    <scope>NUCLEOTIDE SEQUENCE</scope>
</reference>
<gene>
    <name evidence="2" type="ORF">C1SCF055_LOCUS22544</name>
</gene>
<evidence type="ECO:0000256" key="1">
    <source>
        <dbReference type="SAM" id="MobiDB-lite"/>
    </source>
</evidence>